<name>A0A1B8HEI8_9GAMM</name>
<evidence type="ECO:0000313" key="1">
    <source>
        <dbReference type="EMBL" id="OBU07476.1"/>
    </source>
</evidence>
<keyword evidence="2" id="KW-1185">Reference proteome</keyword>
<dbReference type="EMBL" id="LZEY01000023">
    <property type="protein sequence ID" value="OBU07476.1"/>
    <property type="molecule type" value="Genomic_DNA"/>
</dbReference>
<protein>
    <submittedName>
        <fullName evidence="1">Uncharacterized protein</fullName>
    </submittedName>
</protein>
<dbReference type="Proteomes" id="UP000092377">
    <property type="component" value="Unassembled WGS sequence"/>
</dbReference>
<proteinExistence type="predicted"/>
<evidence type="ECO:0000313" key="2">
    <source>
        <dbReference type="Proteomes" id="UP000092377"/>
    </source>
</evidence>
<dbReference type="RefSeq" id="WP_067402156.1">
    <property type="nucleotide sequence ID" value="NZ_LZEY01000023.1"/>
</dbReference>
<organism evidence="1 2">
    <name type="scientific">Morganella psychrotolerans</name>
    <dbReference type="NCBI Taxonomy" id="368603"/>
    <lineage>
        <taxon>Bacteria</taxon>
        <taxon>Pseudomonadati</taxon>
        <taxon>Pseudomonadota</taxon>
        <taxon>Gammaproteobacteria</taxon>
        <taxon>Enterobacterales</taxon>
        <taxon>Morganellaceae</taxon>
        <taxon>Morganella</taxon>
    </lineage>
</organism>
<dbReference type="AlphaFoldDB" id="A0A1B8HEI8"/>
<reference evidence="2" key="1">
    <citation type="submission" date="2016-06" db="EMBL/GenBank/DDBJ databases">
        <authorList>
            <person name="Butler K."/>
        </authorList>
    </citation>
    <scope>NUCLEOTIDE SEQUENCE [LARGE SCALE GENOMIC DNA]</scope>
    <source>
        <strain evidence="2">GCSL-Mp20</strain>
    </source>
</reference>
<gene>
    <name evidence="1" type="ORF">AYY18_04355</name>
</gene>
<sequence>MTPQEAENGRRTIARECLAELEKPENKSDEQHTAILDKYTPKFATLNHLPHFPPKRVLGHVMRELQKERKDGS</sequence>
<comment type="caution">
    <text evidence="1">The sequence shown here is derived from an EMBL/GenBank/DDBJ whole genome shotgun (WGS) entry which is preliminary data.</text>
</comment>
<accession>A0A1B8HEI8</accession>
<dbReference type="OrthoDB" id="6466044at2"/>